<evidence type="ECO:0000313" key="5">
    <source>
        <dbReference type="EMBL" id="KOF89450.1"/>
    </source>
</evidence>
<gene>
    <name evidence="5" type="ORF">OCBIM_22013054mg</name>
</gene>
<dbReference type="GO" id="GO:0005085">
    <property type="term" value="F:guanyl-nucleotide exchange factor activity"/>
    <property type="evidence" value="ECO:0007669"/>
    <property type="project" value="TreeGrafter"/>
</dbReference>
<organism evidence="5">
    <name type="scientific">Octopus bimaculoides</name>
    <name type="common">California two-spotted octopus</name>
    <dbReference type="NCBI Taxonomy" id="37653"/>
    <lineage>
        <taxon>Eukaryota</taxon>
        <taxon>Metazoa</taxon>
        <taxon>Spiralia</taxon>
        <taxon>Lophotrochozoa</taxon>
        <taxon>Mollusca</taxon>
        <taxon>Cephalopoda</taxon>
        <taxon>Coleoidea</taxon>
        <taxon>Octopodiformes</taxon>
        <taxon>Octopoda</taxon>
        <taxon>Incirrata</taxon>
        <taxon>Octopodidae</taxon>
        <taxon>Octopus</taxon>
    </lineage>
</organism>
<dbReference type="InterPro" id="IPR037171">
    <property type="entry name" value="NagB/RpiA_transferase-like"/>
</dbReference>
<dbReference type="PANTHER" id="PTHR45860:SF1">
    <property type="entry name" value="TRANSLATION INITIATION FACTOR EIF-2B SUBUNIT ALPHA"/>
    <property type="match status" value="1"/>
</dbReference>
<proteinExistence type="inferred from homology"/>
<dbReference type="Pfam" id="PF01008">
    <property type="entry name" value="IF-2B"/>
    <property type="match status" value="1"/>
</dbReference>
<dbReference type="PANTHER" id="PTHR45860">
    <property type="entry name" value="TRANSLATION INITIATION FACTOR EIF-2B SUBUNIT ALPHA"/>
    <property type="match status" value="1"/>
</dbReference>
<dbReference type="EMBL" id="KQ417977">
    <property type="protein sequence ID" value="KOF89450.1"/>
    <property type="molecule type" value="Genomic_DNA"/>
</dbReference>
<evidence type="ECO:0000256" key="3">
    <source>
        <dbReference type="ARBA" id="ARBA00022917"/>
    </source>
</evidence>
<evidence type="ECO:0000256" key="1">
    <source>
        <dbReference type="ARBA" id="ARBA00007251"/>
    </source>
</evidence>
<dbReference type="OrthoDB" id="10249309at2759"/>
<sequence length="244" mass="27495">MLVCLRPHNLAVLAKVTDSKSTRLTKNKSWGRFARLKAVLQHGCSQMTETSGRIKEKTTGNISFLFKISKFLSTKLKDFQECRSRLVERGELFLEKVTKSRDKISKLCKPFLRDGMTILTHSRSRVVLQVLKEAARDKKRFNVFVTESRPNESGRVLCNELKKANIPALLILDAAVSSVMPDVDLVLVGAESVVESGGIINRIGTFNIALAAKAFNKPVYVVAEFFKFARFFPLTQKDLPKKFE</sequence>
<protein>
    <recommendedName>
        <fullName evidence="6">EIF-2B GDP-GTP exchange factor subunit alpha</fullName>
    </recommendedName>
</protein>
<comment type="similarity">
    <text evidence="1 4">Belongs to the eIF-2B alpha/beta/delta subunits family.</text>
</comment>
<dbReference type="InterPro" id="IPR042529">
    <property type="entry name" value="IF_2B-like_C"/>
</dbReference>
<evidence type="ECO:0000256" key="4">
    <source>
        <dbReference type="RuleBase" id="RU003814"/>
    </source>
</evidence>
<keyword evidence="3" id="KW-0648">Protein biosynthesis</keyword>
<dbReference type="SUPFAM" id="SSF100950">
    <property type="entry name" value="NagB/RpiA/CoA transferase-like"/>
    <property type="match status" value="1"/>
</dbReference>
<dbReference type="GO" id="GO:0005851">
    <property type="term" value="C:eukaryotic translation initiation factor 2B complex"/>
    <property type="evidence" value="ECO:0007669"/>
    <property type="project" value="TreeGrafter"/>
</dbReference>
<dbReference type="AlphaFoldDB" id="A0A0L8HKZ4"/>
<name>A0A0L8HKZ4_OCTBM</name>
<dbReference type="InterPro" id="IPR000649">
    <property type="entry name" value="IF-2B-related"/>
</dbReference>
<evidence type="ECO:0008006" key="6">
    <source>
        <dbReference type="Google" id="ProtNLM"/>
    </source>
</evidence>
<feature type="non-terminal residue" evidence="5">
    <location>
        <position position="244"/>
    </location>
</feature>
<accession>A0A0L8HKZ4</accession>
<evidence type="ECO:0000256" key="2">
    <source>
        <dbReference type="ARBA" id="ARBA00022540"/>
    </source>
</evidence>
<reference evidence="5" key="1">
    <citation type="submission" date="2015-07" db="EMBL/GenBank/DDBJ databases">
        <title>MeaNS - Measles Nucleotide Surveillance Program.</title>
        <authorList>
            <person name="Tran T."/>
            <person name="Druce J."/>
        </authorList>
    </citation>
    <scope>NUCLEOTIDE SEQUENCE</scope>
    <source>
        <strain evidence="5">UCB-OBI-ISO-001</strain>
        <tissue evidence="5">Gonad</tissue>
    </source>
</reference>
<dbReference type="GO" id="GO:0003743">
    <property type="term" value="F:translation initiation factor activity"/>
    <property type="evidence" value="ECO:0007669"/>
    <property type="project" value="UniProtKB-KW"/>
</dbReference>
<keyword evidence="2" id="KW-0396">Initiation factor</keyword>
<dbReference type="InterPro" id="IPR051501">
    <property type="entry name" value="eIF2B_alpha/beta/delta"/>
</dbReference>
<dbReference type="Gene3D" id="3.40.50.10470">
    <property type="entry name" value="Translation initiation factor eif-2b, domain 2"/>
    <property type="match status" value="1"/>
</dbReference>
<dbReference type="STRING" id="37653.A0A0L8HKZ4"/>